<dbReference type="CDD" id="cd18919">
    <property type="entry name" value="bHLH_AtBPE_like"/>
    <property type="match status" value="1"/>
</dbReference>
<dbReference type="Pfam" id="PF00010">
    <property type="entry name" value="HLH"/>
    <property type="match status" value="1"/>
</dbReference>
<feature type="compositionally biased region" description="Basic and acidic residues" evidence="5">
    <location>
        <begin position="175"/>
        <end position="193"/>
    </location>
</feature>
<proteinExistence type="predicted"/>
<feature type="region of interest" description="Disordered" evidence="5">
    <location>
        <begin position="141"/>
        <end position="232"/>
    </location>
</feature>
<dbReference type="EMBL" id="JAAWWB010000018">
    <property type="protein sequence ID" value="KAG6761531.1"/>
    <property type="molecule type" value="Genomic_DNA"/>
</dbReference>
<dbReference type="Proteomes" id="UP000886885">
    <property type="component" value="Chromosome 9D"/>
</dbReference>
<comment type="caution">
    <text evidence="7">The sequence shown here is derived from an EMBL/GenBank/DDBJ whole genome shotgun (WGS) entry which is preliminary data.</text>
</comment>
<name>A0A8X7Z2R7_POPTO</name>
<dbReference type="PANTHER" id="PTHR12565:SF455">
    <property type="entry name" value="BHLH DOMAIN-CONTAINING PROTEIN"/>
    <property type="match status" value="1"/>
</dbReference>
<dbReference type="GO" id="GO:0046983">
    <property type="term" value="F:protein dimerization activity"/>
    <property type="evidence" value="ECO:0007669"/>
    <property type="project" value="InterPro"/>
</dbReference>
<evidence type="ECO:0000256" key="3">
    <source>
        <dbReference type="ARBA" id="ARBA00023163"/>
    </source>
</evidence>
<keyword evidence="2" id="KW-0805">Transcription regulation</keyword>
<dbReference type="OrthoDB" id="1915602at2759"/>
<organism evidence="7 8">
    <name type="scientific">Populus tomentosa</name>
    <name type="common">Chinese white poplar</name>
    <dbReference type="NCBI Taxonomy" id="118781"/>
    <lineage>
        <taxon>Eukaryota</taxon>
        <taxon>Viridiplantae</taxon>
        <taxon>Streptophyta</taxon>
        <taxon>Embryophyta</taxon>
        <taxon>Tracheophyta</taxon>
        <taxon>Spermatophyta</taxon>
        <taxon>Magnoliopsida</taxon>
        <taxon>eudicotyledons</taxon>
        <taxon>Gunneridae</taxon>
        <taxon>Pentapetalae</taxon>
        <taxon>rosids</taxon>
        <taxon>fabids</taxon>
        <taxon>Malpighiales</taxon>
        <taxon>Salicaceae</taxon>
        <taxon>Saliceae</taxon>
        <taxon>Populus</taxon>
    </lineage>
</organism>
<dbReference type="PROSITE" id="PS50888">
    <property type="entry name" value="BHLH"/>
    <property type="match status" value="1"/>
</dbReference>
<feature type="compositionally biased region" description="Basic and acidic residues" evidence="5">
    <location>
        <begin position="221"/>
        <end position="232"/>
    </location>
</feature>
<dbReference type="InterPro" id="IPR024097">
    <property type="entry name" value="bHLH_ZIP_TF"/>
</dbReference>
<evidence type="ECO:0000256" key="5">
    <source>
        <dbReference type="SAM" id="MobiDB-lite"/>
    </source>
</evidence>
<protein>
    <recommendedName>
        <fullName evidence="6">BHLH domain-containing protein</fullName>
    </recommendedName>
</protein>
<dbReference type="AlphaFoldDB" id="A0A8X7Z2R7"/>
<evidence type="ECO:0000313" key="8">
    <source>
        <dbReference type="Proteomes" id="UP000886885"/>
    </source>
</evidence>
<evidence type="ECO:0000259" key="6">
    <source>
        <dbReference type="PROSITE" id="PS50888"/>
    </source>
</evidence>
<evidence type="ECO:0000256" key="1">
    <source>
        <dbReference type="ARBA" id="ARBA00004123"/>
    </source>
</evidence>
<dbReference type="PANTHER" id="PTHR12565">
    <property type="entry name" value="STEROL REGULATORY ELEMENT-BINDING PROTEIN"/>
    <property type="match status" value="1"/>
</dbReference>
<keyword evidence="4" id="KW-0539">Nucleus</keyword>
<dbReference type="FunFam" id="4.10.280.10:FF:000002">
    <property type="entry name" value="Basic helix-loop-helix transcription factor"/>
    <property type="match status" value="1"/>
</dbReference>
<dbReference type="InterPro" id="IPR011598">
    <property type="entry name" value="bHLH_dom"/>
</dbReference>
<feature type="domain" description="BHLH" evidence="6">
    <location>
        <begin position="242"/>
        <end position="292"/>
    </location>
</feature>
<evidence type="ECO:0000313" key="7">
    <source>
        <dbReference type="EMBL" id="KAG6761531.1"/>
    </source>
</evidence>
<accession>A0A8X7Z2R7</accession>
<evidence type="ECO:0000256" key="4">
    <source>
        <dbReference type="ARBA" id="ARBA00023242"/>
    </source>
</evidence>
<sequence length="445" mass="48959">MINRALLPAGGGENMLHCTDITVLERQRACIKWQQEQQQQQQVLLQQQEINYFTELTGVFQQAGFHEGGLSEVVTRSVKPDPGLVDNGWNNDHVVGFGVGPPYNNGSGFELNYGSVSRTSSCPPAAVAAVAVATVKGSESVVSDKISSGVGRESSKKRKVDDIQNNSKVDAEEDTRDKRIKGCAEEGESKITEKNNNNGRNNNTNKNNNSNKESSAGNSKDNSKVTEVQKPDYIHVRARRGQATDSHSLAERVRREKISERMKYLQDLVPGCNKITGKAGMLDEIINYVQSLQRQVEFLSMKLAAVNPRLDFNVDNLFAREAFPACSVNFPTIGMSSDMTNPAYLQFNPAQQQLVTCCGLDMGIDPPDMGLKRTTSSPESIPETFLDSSCFTQAHPPPAWDADLQNLYNVVAFDQGRQPAFPTQPFTGKIKLSCSIEASNLKMEM</sequence>
<reference evidence="7" key="1">
    <citation type="journal article" date="2020" name="bioRxiv">
        <title>Hybrid origin of Populus tomentosa Carr. identified through genome sequencing and phylogenomic analysis.</title>
        <authorList>
            <person name="An X."/>
            <person name="Gao K."/>
            <person name="Chen Z."/>
            <person name="Li J."/>
            <person name="Yang X."/>
            <person name="Yang X."/>
            <person name="Zhou J."/>
            <person name="Guo T."/>
            <person name="Zhao T."/>
            <person name="Huang S."/>
            <person name="Miao D."/>
            <person name="Khan W.U."/>
            <person name="Rao P."/>
            <person name="Ye M."/>
            <person name="Lei B."/>
            <person name="Liao W."/>
            <person name="Wang J."/>
            <person name="Ji L."/>
            <person name="Li Y."/>
            <person name="Guo B."/>
            <person name="Mustafa N.S."/>
            <person name="Li S."/>
            <person name="Yun Q."/>
            <person name="Keller S.R."/>
            <person name="Mao J."/>
            <person name="Zhang R."/>
            <person name="Strauss S.H."/>
        </authorList>
    </citation>
    <scope>NUCLEOTIDE SEQUENCE</scope>
    <source>
        <strain evidence="7">GM15</strain>
        <tissue evidence="7">Leaf</tissue>
    </source>
</reference>
<dbReference type="GO" id="GO:0003700">
    <property type="term" value="F:DNA-binding transcription factor activity"/>
    <property type="evidence" value="ECO:0007669"/>
    <property type="project" value="TreeGrafter"/>
</dbReference>
<comment type="subcellular location">
    <subcellularLocation>
        <location evidence="1">Nucleus</location>
    </subcellularLocation>
</comment>
<keyword evidence="8" id="KW-1185">Reference proteome</keyword>
<evidence type="ECO:0000256" key="2">
    <source>
        <dbReference type="ARBA" id="ARBA00023015"/>
    </source>
</evidence>
<feature type="compositionally biased region" description="Low complexity" evidence="5">
    <location>
        <begin position="194"/>
        <end position="220"/>
    </location>
</feature>
<dbReference type="GO" id="GO:0005634">
    <property type="term" value="C:nucleus"/>
    <property type="evidence" value="ECO:0007669"/>
    <property type="project" value="UniProtKB-SubCell"/>
</dbReference>
<keyword evidence="3" id="KW-0804">Transcription</keyword>
<dbReference type="SMART" id="SM00353">
    <property type="entry name" value="HLH"/>
    <property type="match status" value="1"/>
</dbReference>
<gene>
    <name evidence="7" type="ORF">POTOM_034757</name>
</gene>